<dbReference type="Proteomes" id="UP000032141">
    <property type="component" value="Chromosome C2"/>
</dbReference>
<name>A0A0D3ATF4_BRAOL</name>
<protein>
    <submittedName>
        <fullName evidence="2">Uncharacterized protein</fullName>
    </submittedName>
</protein>
<evidence type="ECO:0000313" key="2">
    <source>
        <dbReference type="EnsemblPlants" id="Bo2g115170.1"/>
    </source>
</evidence>
<reference evidence="2 3" key="1">
    <citation type="journal article" date="2014" name="Genome Biol.">
        <title>Transcriptome and methylome profiling reveals relics of genome dominance in the mesopolyploid Brassica oleracea.</title>
        <authorList>
            <person name="Parkin I.A."/>
            <person name="Koh C."/>
            <person name="Tang H."/>
            <person name="Robinson S.J."/>
            <person name="Kagale S."/>
            <person name="Clarke W.E."/>
            <person name="Town C.D."/>
            <person name="Nixon J."/>
            <person name="Krishnakumar V."/>
            <person name="Bidwell S.L."/>
            <person name="Denoeud F."/>
            <person name="Belcram H."/>
            <person name="Links M.G."/>
            <person name="Just J."/>
            <person name="Clarke C."/>
            <person name="Bender T."/>
            <person name="Huebert T."/>
            <person name="Mason A.S."/>
            <person name="Pires J.C."/>
            <person name="Barker G."/>
            <person name="Moore J."/>
            <person name="Walley P.G."/>
            <person name="Manoli S."/>
            <person name="Batley J."/>
            <person name="Edwards D."/>
            <person name="Nelson M.N."/>
            <person name="Wang X."/>
            <person name="Paterson A.H."/>
            <person name="King G."/>
            <person name="Bancroft I."/>
            <person name="Chalhoub B."/>
            <person name="Sharpe A.G."/>
        </authorList>
    </citation>
    <scope>NUCLEOTIDE SEQUENCE</scope>
    <source>
        <strain evidence="2 3">cv. TO1000</strain>
    </source>
</reference>
<feature type="region of interest" description="Disordered" evidence="1">
    <location>
        <begin position="304"/>
        <end position="344"/>
    </location>
</feature>
<dbReference type="AlphaFoldDB" id="A0A0D3ATF4"/>
<sequence>MSIPKNIQIPHIAGELRGRHEGRLIDPTRRTDELDCIARSNSPNGRVGRLARSNSPNGRVGRWVFRSPGSVVRGLVPGTWHPHPFHVDPVEGCLSRSCPNGLAAIRSFCRVPESEEFHLLVAGEVAESPPDGYFTCFEAYLMQFHLWFPLLEFIVRLFSRFRLSINQVNPCGFQHIVWILVLSYERGITLDVDHLDGMLMPIRNLATVRLSPRNHMAIIAEFVSNFRDWKSFFFFVRIDNASMEESCIPILRTRWVTNPLPPTPDGLYTIRDLLRDSPFFWATFNPERVRRAVALHRSRFQPDLPVEEGEESSMDGFVPHEAPAERRGSRTHKDKHIAVDDDGSDEECFPEDILGDYLNCGVSIDLDELLGSDVPVAEGGSGKGPEFTKASRMVNGGLLMMNRALNASSQEARMAQFRAEMAGKEIALLRDELERSRRCEGELTAKEIRRAYRRGKKEMDEVMKNRRAQFSCEFGKFKESYQALGAYRECRSTVGGLYFTQAPDYSFAAENVTQTRRMKERDRDFALPQIEERIWKQWEPILVFPDTVEAETGAPDDTGEVNQPSVPLNVNDHSVGGGDR</sequence>
<dbReference type="PANTHER" id="PTHR31099:SF37">
    <property type="entry name" value="MYOSIN HEAVY CHAIN-LIKE PROTEIN"/>
    <property type="match status" value="1"/>
</dbReference>
<proteinExistence type="predicted"/>
<keyword evidence="3" id="KW-1185">Reference proteome</keyword>
<dbReference type="Gramene" id="Bo2g115170.1">
    <property type="protein sequence ID" value="Bo2g115170.1"/>
    <property type="gene ID" value="Bo2g115170"/>
</dbReference>
<evidence type="ECO:0000256" key="1">
    <source>
        <dbReference type="SAM" id="MobiDB-lite"/>
    </source>
</evidence>
<dbReference type="HOGENOM" id="CLU_019862_0_1_1"/>
<evidence type="ECO:0000313" key="3">
    <source>
        <dbReference type="Proteomes" id="UP000032141"/>
    </source>
</evidence>
<feature type="compositionally biased region" description="Polar residues" evidence="1">
    <location>
        <begin position="560"/>
        <end position="572"/>
    </location>
</feature>
<dbReference type="EnsemblPlants" id="Bo2g115170.1">
    <property type="protein sequence ID" value="Bo2g115170.1"/>
    <property type="gene ID" value="Bo2g115170"/>
</dbReference>
<feature type="region of interest" description="Disordered" evidence="1">
    <location>
        <begin position="550"/>
        <end position="580"/>
    </location>
</feature>
<accession>A0A0D3ATF4</accession>
<dbReference type="PANTHER" id="PTHR31099">
    <property type="entry name" value="OS06G0165300 PROTEIN"/>
    <property type="match status" value="1"/>
</dbReference>
<organism evidence="2 3">
    <name type="scientific">Brassica oleracea var. oleracea</name>
    <dbReference type="NCBI Taxonomy" id="109376"/>
    <lineage>
        <taxon>Eukaryota</taxon>
        <taxon>Viridiplantae</taxon>
        <taxon>Streptophyta</taxon>
        <taxon>Embryophyta</taxon>
        <taxon>Tracheophyta</taxon>
        <taxon>Spermatophyta</taxon>
        <taxon>Magnoliopsida</taxon>
        <taxon>eudicotyledons</taxon>
        <taxon>Gunneridae</taxon>
        <taxon>Pentapetalae</taxon>
        <taxon>rosids</taxon>
        <taxon>malvids</taxon>
        <taxon>Brassicales</taxon>
        <taxon>Brassicaceae</taxon>
        <taxon>Brassiceae</taxon>
        <taxon>Brassica</taxon>
    </lineage>
</organism>
<reference evidence="2" key="2">
    <citation type="submission" date="2015-03" db="UniProtKB">
        <authorList>
            <consortium name="EnsemblPlants"/>
        </authorList>
    </citation>
    <scope>IDENTIFICATION</scope>
</reference>